<dbReference type="RefSeq" id="WP_323467074.1">
    <property type="nucleotide sequence ID" value="NZ_CP144224.1"/>
</dbReference>
<evidence type="ECO:0000313" key="2">
    <source>
        <dbReference type="Proteomes" id="UP001285636"/>
    </source>
</evidence>
<dbReference type="EMBL" id="JAWJAY010000003">
    <property type="protein sequence ID" value="MDV2886276.1"/>
    <property type="molecule type" value="Genomic_DNA"/>
</dbReference>
<dbReference type="Proteomes" id="UP001285636">
    <property type="component" value="Unassembled WGS sequence"/>
</dbReference>
<name>A0AAJ2U325_ALKPS</name>
<comment type="caution">
    <text evidence="1">The sequence shown here is derived from an EMBL/GenBank/DDBJ whole genome shotgun (WGS) entry which is preliminary data.</text>
</comment>
<dbReference type="AlphaFoldDB" id="A0AAJ2U325"/>
<reference evidence="1" key="1">
    <citation type="submission" date="2023-10" db="EMBL/GenBank/DDBJ databases">
        <title>Screening of Alkalihalophilus pseudofirmusBZ-TG-HK211 and Its Alleviation of Salt Stress on Rapeseed Growth.</title>
        <authorList>
            <person name="Zhao B."/>
            <person name="Guo T."/>
        </authorList>
    </citation>
    <scope>NUCLEOTIDE SEQUENCE</scope>
    <source>
        <strain evidence="1">BZ-TG-HK211</strain>
    </source>
</reference>
<evidence type="ECO:0000313" key="1">
    <source>
        <dbReference type="EMBL" id="MDV2886276.1"/>
    </source>
</evidence>
<dbReference type="InterPro" id="IPR025906">
    <property type="entry name" value="YjfB_motility"/>
</dbReference>
<sequence length="66" mass="6941">MDIALLSMALNQGQVQQQASMAVMKKAMGNAEQQGEALQKLMSSADAKAIQQAAQPHLGSTIDLSL</sequence>
<dbReference type="Pfam" id="PF14070">
    <property type="entry name" value="YjfB_motility"/>
    <property type="match status" value="1"/>
</dbReference>
<protein>
    <submittedName>
        <fullName evidence="1">YjfB family protein</fullName>
    </submittedName>
</protein>
<gene>
    <name evidence="1" type="ORF">RYX45_13890</name>
</gene>
<organism evidence="1 2">
    <name type="scientific">Alkalihalophilus pseudofirmus</name>
    <name type="common">Bacillus pseudofirmus</name>
    <dbReference type="NCBI Taxonomy" id="79885"/>
    <lineage>
        <taxon>Bacteria</taxon>
        <taxon>Bacillati</taxon>
        <taxon>Bacillota</taxon>
        <taxon>Bacilli</taxon>
        <taxon>Bacillales</taxon>
        <taxon>Bacillaceae</taxon>
        <taxon>Alkalihalophilus</taxon>
    </lineage>
</organism>
<accession>A0AAJ2U325</accession>
<proteinExistence type="predicted"/>